<evidence type="ECO:0008006" key="13">
    <source>
        <dbReference type="Google" id="ProtNLM"/>
    </source>
</evidence>
<dbReference type="InterPro" id="IPR020846">
    <property type="entry name" value="MFS_dom"/>
</dbReference>
<feature type="transmembrane region" description="Helical" evidence="9">
    <location>
        <begin position="505"/>
        <end position="525"/>
    </location>
</feature>
<evidence type="ECO:0000256" key="9">
    <source>
        <dbReference type="SAM" id="Phobius"/>
    </source>
</evidence>
<evidence type="ECO:0000256" key="2">
    <source>
        <dbReference type="ARBA" id="ARBA00009657"/>
    </source>
</evidence>
<dbReference type="EMBL" id="GG666519">
    <property type="protein sequence ID" value="EEN59605.1"/>
    <property type="molecule type" value="Genomic_DNA"/>
</dbReference>
<feature type="domain" description="Kazal-like" evidence="11">
    <location>
        <begin position="893"/>
        <end position="943"/>
    </location>
</feature>
<evidence type="ECO:0000256" key="7">
    <source>
        <dbReference type="ARBA" id="ARBA00023157"/>
    </source>
</evidence>
<protein>
    <recommendedName>
        <fullName evidence="13">Solute carrier organic anion transporter family member</fullName>
    </recommendedName>
</protein>
<reference evidence="12" key="1">
    <citation type="journal article" date="2008" name="Nature">
        <title>The amphioxus genome and the evolution of the chordate karyotype.</title>
        <authorList>
            <consortium name="US DOE Joint Genome Institute (JGI-PGF)"/>
            <person name="Putnam N.H."/>
            <person name="Butts T."/>
            <person name="Ferrier D.E.K."/>
            <person name="Furlong R.F."/>
            <person name="Hellsten U."/>
            <person name="Kawashima T."/>
            <person name="Robinson-Rechavi M."/>
            <person name="Shoguchi E."/>
            <person name="Terry A."/>
            <person name="Yu J.-K."/>
            <person name="Benito-Gutierrez E.L."/>
            <person name="Dubchak I."/>
            <person name="Garcia-Fernandez J."/>
            <person name="Gibson-Brown J.J."/>
            <person name="Grigoriev I.V."/>
            <person name="Horton A.C."/>
            <person name="de Jong P.J."/>
            <person name="Jurka J."/>
            <person name="Kapitonov V.V."/>
            <person name="Kohara Y."/>
            <person name="Kuroki Y."/>
            <person name="Lindquist E."/>
            <person name="Lucas S."/>
            <person name="Osoegawa K."/>
            <person name="Pennacchio L.A."/>
            <person name="Salamov A.A."/>
            <person name="Satou Y."/>
            <person name="Sauka-Spengler T."/>
            <person name="Schmutz J."/>
            <person name="Shin-I T."/>
            <person name="Toyoda A."/>
            <person name="Bronner-Fraser M."/>
            <person name="Fujiyama A."/>
            <person name="Holland L.Z."/>
            <person name="Holland P.W.H."/>
            <person name="Satoh N."/>
            <person name="Rokhsar D.S."/>
        </authorList>
    </citation>
    <scope>NUCLEOTIDE SEQUENCE [LARGE SCALE GENOMIC DNA]</scope>
    <source>
        <strain evidence="12">S238N-H82</strain>
        <tissue evidence="12">Testes</tissue>
    </source>
</reference>
<evidence type="ECO:0000256" key="1">
    <source>
        <dbReference type="ARBA" id="ARBA00004651"/>
    </source>
</evidence>
<feature type="transmembrane region" description="Helical" evidence="9">
    <location>
        <begin position="537"/>
        <end position="556"/>
    </location>
</feature>
<evidence type="ECO:0000256" key="4">
    <source>
        <dbReference type="ARBA" id="ARBA00022692"/>
    </source>
</evidence>
<evidence type="ECO:0000256" key="3">
    <source>
        <dbReference type="ARBA" id="ARBA00022475"/>
    </source>
</evidence>
<feature type="transmembrane region" description="Helical" evidence="9">
    <location>
        <begin position="704"/>
        <end position="724"/>
    </location>
</feature>
<feature type="region of interest" description="Disordered" evidence="8">
    <location>
        <begin position="1"/>
        <end position="29"/>
    </location>
</feature>
<feature type="transmembrane region" description="Helical" evidence="9">
    <location>
        <begin position="466"/>
        <end position="493"/>
    </location>
</feature>
<evidence type="ECO:0000256" key="8">
    <source>
        <dbReference type="SAM" id="MobiDB-lite"/>
    </source>
</evidence>
<feature type="region of interest" description="Disordered" evidence="8">
    <location>
        <begin position="128"/>
        <end position="237"/>
    </location>
</feature>
<feature type="domain" description="Major facilitator superfamily (MFS) profile" evidence="10">
    <location>
        <begin position="468"/>
        <end position="1089"/>
    </location>
</feature>
<proteinExistence type="inferred from homology"/>
<keyword evidence="6 9" id="KW-0472">Membrane</keyword>
<dbReference type="Gene3D" id="3.30.60.30">
    <property type="match status" value="1"/>
</dbReference>
<dbReference type="PANTHER" id="PTHR11388">
    <property type="entry name" value="ORGANIC ANION TRANSPORTER"/>
    <property type="match status" value="1"/>
</dbReference>
<evidence type="ECO:0000259" key="10">
    <source>
        <dbReference type="PROSITE" id="PS50850"/>
    </source>
</evidence>
<dbReference type="PROSITE" id="PS51465">
    <property type="entry name" value="KAZAL_2"/>
    <property type="match status" value="1"/>
</dbReference>
<dbReference type="InterPro" id="IPR036259">
    <property type="entry name" value="MFS_trans_sf"/>
</dbReference>
<dbReference type="Gene3D" id="1.20.1250.20">
    <property type="entry name" value="MFS general substrate transporter like domains"/>
    <property type="match status" value="1"/>
</dbReference>
<keyword evidence="3" id="KW-1003">Cell membrane</keyword>
<keyword evidence="4 9" id="KW-0812">Transmembrane</keyword>
<feature type="transmembrane region" description="Helical" evidence="9">
    <location>
        <begin position="1012"/>
        <end position="1037"/>
    </location>
</feature>
<dbReference type="InterPro" id="IPR004156">
    <property type="entry name" value="OATP"/>
</dbReference>
<evidence type="ECO:0000256" key="6">
    <source>
        <dbReference type="ARBA" id="ARBA00023136"/>
    </source>
</evidence>
<dbReference type="InParanoid" id="C3YJA7"/>
<feature type="compositionally biased region" description="Low complexity" evidence="8">
    <location>
        <begin position="151"/>
        <end position="167"/>
    </location>
</feature>
<comment type="subcellular location">
    <subcellularLocation>
        <location evidence="1">Cell membrane</location>
        <topology evidence="1">Multi-pass membrane protein</topology>
    </subcellularLocation>
</comment>
<gene>
    <name evidence="12" type="ORF">BRAFLDRAFT_126914</name>
</gene>
<comment type="similarity">
    <text evidence="2">Belongs to the organo anion transporter (TC 2.A.60) family.</text>
</comment>
<feature type="transmembrane region" description="Helical" evidence="9">
    <location>
        <begin position="619"/>
        <end position="645"/>
    </location>
</feature>
<dbReference type="NCBIfam" id="TIGR00805">
    <property type="entry name" value="oat"/>
    <property type="match status" value="1"/>
</dbReference>
<dbReference type="GO" id="GO:0022857">
    <property type="term" value="F:transmembrane transporter activity"/>
    <property type="evidence" value="ECO:0007669"/>
    <property type="project" value="InterPro"/>
</dbReference>
<dbReference type="Pfam" id="PF07648">
    <property type="entry name" value="Kazal_2"/>
    <property type="match status" value="1"/>
</dbReference>
<name>C3YJA7_BRAFL</name>
<sequence length="1108" mass="120487">MWREQPRSTGDTGGGTTPMQQAQTDWQSRADAAANIPNPIYGSRADSSYEPEANKKTECWGLCKKQLQNVLVVVVYLLLPCMPYCAVKVSINSTEMTNLAVEMGKLSEEVAKLSKEMGIRFKMAKRQEKGAMGPAGPGTVGPIGPPGPPGQNGTAGPKGPVGPGSSVCLAGSTEHPQTSVKGEANPAVPKARPSGVECVSSHRNLSLRCARSSAKRPQPAVMTAVPSPCPETPRPTPSYPPYTRPLCLAGSVCTIGKQKEALSGLTALHLARTTARLPYNQITLLGKKIVSPPTLEDYGSTHHAPPKTGSPASIKVRHTQFLRGDSPSVSARRLSMQQFWEALLNQAKVSTVVAVGSNQLSANERISFMFSLGKADSMIRRQFFRDQVDKTKVETSARILNPEAGMVSPGSTQNNQLNYNNIRLSLDEPPYTPTAKVYKIMAAPPTRFGWGRFTPGFLQVFNSPRWLLIFMCIGAALAGAISSGFVPIILTTLEFRFGLSSTQSALLVITYDIFGVILIPIITYYGGMRTANKGQWIGFGTLLFGFGCIIFSLPHFTTGYYEGELNATEKNDSLCYDDPYAYYYDYYDYSYYDDYNYGYGNSTNSTRCQASTDPSLANYLYVFILAQLFLCMCAGPMYTVGVAYLDESVETQYSGLYIAILYAMTAVGPGLGTVICGEIFNLWIDWPDKDGGALKPSDSNWLGNWWLGFPIFGCLGILAALPLLGYPRKLPARDFESELSATETAEDDVIATHVHNGDPKNESEAKDVVTRLKIGLRELKATLAVLFKNPTYMFLTFAGAIDALGYSGIFTFSPKLSELMLDANTVNTSWYFGLAIVLGDAGGALFGGWITKYFGVNCKKMLGVVVVLSLLSQLGNLVFLMYCEDAPRVMLAQADSMNCTVGCLCDPTLYDPVCGSNGVEYFSACHAGCFQYNPANLTYSSCGCITEYWLSKNVTSGFPTSARTGTCSRNCVPWVMPLYFSVITTLGFVALATIPMYTEVTLRIVPGQLRSFALGVQWTITKLLGLIPGSLIFGYVIDLSCIQWEDKCGTRGSCLTYDNRQVGLNVFAVAAVVGVVAMILYVMAYWTYKPKDERDGEEGHAGTGHSTK</sequence>
<evidence type="ECO:0000256" key="5">
    <source>
        <dbReference type="ARBA" id="ARBA00022989"/>
    </source>
</evidence>
<dbReference type="InterPro" id="IPR036058">
    <property type="entry name" value="Kazal_dom_sf"/>
</dbReference>
<dbReference type="PROSITE" id="PS50850">
    <property type="entry name" value="MFS"/>
    <property type="match status" value="1"/>
</dbReference>
<dbReference type="AlphaFoldDB" id="C3YJA7"/>
<keyword evidence="5 9" id="KW-1133">Transmembrane helix</keyword>
<dbReference type="SUPFAM" id="SSF100895">
    <property type="entry name" value="Kazal-type serine protease inhibitors"/>
    <property type="match status" value="1"/>
</dbReference>
<feature type="transmembrane region" description="Helical" evidence="9">
    <location>
        <begin position="830"/>
        <end position="850"/>
    </location>
</feature>
<accession>C3YJA7</accession>
<dbReference type="eggNOG" id="KOG3626">
    <property type="taxonomic scope" value="Eukaryota"/>
</dbReference>
<dbReference type="InterPro" id="IPR002350">
    <property type="entry name" value="Kazal_dom"/>
</dbReference>
<feature type="transmembrane region" description="Helical" evidence="9">
    <location>
        <begin position="1066"/>
        <end position="1088"/>
    </location>
</feature>
<dbReference type="GO" id="GO:0005886">
    <property type="term" value="C:plasma membrane"/>
    <property type="evidence" value="ECO:0007669"/>
    <property type="project" value="UniProtKB-SubCell"/>
</dbReference>
<dbReference type="Pfam" id="PF03137">
    <property type="entry name" value="OATP"/>
    <property type="match status" value="1"/>
</dbReference>
<feature type="transmembrane region" description="Helical" evidence="9">
    <location>
        <begin position="657"/>
        <end position="684"/>
    </location>
</feature>
<organism>
    <name type="scientific">Branchiostoma floridae</name>
    <name type="common">Florida lancelet</name>
    <name type="synonym">Amphioxus</name>
    <dbReference type="NCBI Taxonomy" id="7739"/>
    <lineage>
        <taxon>Eukaryota</taxon>
        <taxon>Metazoa</taxon>
        <taxon>Chordata</taxon>
        <taxon>Cephalochordata</taxon>
        <taxon>Leptocardii</taxon>
        <taxon>Amphioxiformes</taxon>
        <taxon>Branchiostomatidae</taxon>
        <taxon>Branchiostoma</taxon>
    </lineage>
</organism>
<evidence type="ECO:0000259" key="11">
    <source>
        <dbReference type="PROSITE" id="PS51465"/>
    </source>
</evidence>
<dbReference type="PANTHER" id="PTHR11388:SF100">
    <property type="entry name" value="SOLUTE CARRIER ORGANIC ANION TRANSPORTER FAMILY MEMBER 4A1"/>
    <property type="match status" value="1"/>
</dbReference>
<dbReference type="SUPFAM" id="SSF103473">
    <property type="entry name" value="MFS general substrate transporter"/>
    <property type="match status" value="1"/>
</dbReference>
<feature type="compositionally biased region" description="Pro residues" evidence="8">
    <location>
        <begin position="227"/>
        <end position="237"/>
    </location>
</feature>
<keyword evidence="7" id="KW-1015">Disulfide bond</keyword>
<feature type="transmembrane region" description="Helical" evidence="9">
    <location>
        <begin position="862"/>
        <end position="882"/>
    </location>
</feature>
<feature type="transmembrane region" description="Helical" evidence="9">
    <location>
        <begin position="978"/>
        <end position="1000"/>
    </location>
</feature>
<evidence type="ECO:0000313" key="12">
    <source>
        <dbReference type="EMBL" id="EEN59605.1"/>
    </source>
</evidence>
<feature type="compositionally biased region" description="Polar residues" evidence="8">
    <location>
        <begin position="17"/>
        <end position="27"/>
    </location>
</feature>